<protein>
    <submittedName>
        <fullName evidence="1">Uncharacterized protein</fullName>
    </submittedName>
</protein>
<accession>A0AAI8EAB9</accession>
<gene>
    <name evidence="1" type="ORF">CS875_06040</name>
</gene>
<evidence type="ECO:0000313" key="1">
    <source>
        <dbReference type="EMBL" id="ATQ53139.1"/>
    </source>
</evidence>
<name>A0AAI8EAB9_BRUSS</name>
<sequence>MRGSAVQLTVSVTVAHEPSPLIRILPDLPVLFSFHAFPDAKPFSHFHWKRSVCFQALSRAKPLRTFAGNAQYWSS</sequence>
<dbReference type="Proteomes" id="UP000230889">
    <property type="component" value="Chromosome 1"/>
</dbReference>
<reference evidence="1 2" key="1">
    <citation type="submission" date="2017-10" db="EMBL/GenBank/DDBJ databases">
        <title>First isolation and characterization of Brucella suis from yak.</title>
        <authorList>
            <person name="Yang X."/>
            <person name="Wang N."/>
            <person name="Cao X."/>
            <person name="Bie P."/>
            <person name="Wang J."/>
            <person name="Lyu Y."/>
            <person name="Wu Q."/>
        </authorList>
    </citation>
    <scope>NUCLEOTIDE SEQUENCE [LARGE SCALE GENOMIC DNA]</scope>
    <source>
        <strain evidence="1 2">QH05</strain>
    </source>
</reference>
<dbReference type="AlphaFoldDB" id="A0AAI8EAB9"/>
<proteinExistence type="predicted"/>
<organism evidence="1 2">
    <name type="scientific">Brucella suis</name>
    <dbReference type="NCBI Taxonomy" id="29461"/>
    <lineage>
        <taxon>Bacteria</taxon>
        <taxon>Pseudomonadati</taxon>
        <taxon>Pseudomonadota</taxon>
        <taxon>Alphaproteobacteria</taxon>
        <taxon>Hyphomicrobiales</taxon>
        <taxon>Brucellaceae</taxon>
        <taxon>Brucella/Ochrobactrum group</taxon>
        <taxon>Brucella</taxon>
    </lineage>
</organism>
<dbReference type="EMBL" id="CP024420">
    <property type="protein sequence ID" value="ATQ53139.1"/>
    <property type="molecule type" value="Genomic_DNA"/>
</dbReference>
<evidence type="ECO:0000313" key="2">
    <source>
        <dbReference type="Proteomes" id="UP000230889"/>
    </source>
</evidence>